<dbReference type="InterPro" id="IPR001647">
    <property type="entry name" value="HTH_TetR"/>
</dbReference>
<evidence type="ECO:0000313" key="5">
    <source>
        <dbReference type="Proteomes" id="UP000515934"/>
    </source>
</evidence>
<evidence type="ECO:0000313" key="4">
    <source>
        <dbReference type="EMBL" id="QNN63694.1"/>
    </source>
</evidence>
<dbReference type="EMBL" id="CP060716">
    <property type="protein sequence ID" value="QNN63694.1"/>
    <property type="molecule type" value="Genomic_DNA"/>
</dbReference>
<proteinExistence type="predicted"/>
<evidence type="ECO:0000256" key="1">
    <source>
        <dbReference type="ARBA" id="ARBA00023125"/>
    </source>
</evidence>
<evidence type="ECO:0000259" key="3">
    <source>
        <dbReference type="PROSITE" id="PS50977"/>
    </source>
</evidence>
<sequence>MANPRVPLDERREQLIEATIAVMQEQGVQSITLRTIAKRANAPLATVHYCFENKEALIRAAVVRWLANMVGYAANIPTTAGFGAAVLSFAELYWADLERTPNDVLAQIELVLWSARHDDELRPLIYTGYEDELSGIFAAALENERPGQTFKAREFVRLLLTVFDGCSLQYLLQPDLTVHKENFFFLIRNLVDSVLGEHAPV</sequence>
<dbReference type="AlphaFoldDB" id="A0A7G9S769"/>
<organism evidence="4 5">
    <name type="scientific">Leucobacter denitrificans</name>
    <dbReference type="NCBI Taxonomy" id="683042"/>
    <lineage>
        <taxon>Bacteria</taxon>
        <taxon>Bacillati</taxon>
        <taxon>Actinomycetota</taxon>
        <taxon>Actinomycetes</taxon>
        <taxon>Micrococcales</taxon>
        <taxon>Microbacteriaceae</taxon>
        <taxon>Leucobacter</taxon>
    </lineage>
</organism>
<dbReference type="GO" id="GO:0000976">
    <property type="term" value="F:transcription cis-regulatory region binding"/>
    <property type="evidence" value="ECO:0007669"/>
    <property type="project" value="TreeGrafter"/>
</dbReference>
<name>A0A7G9S769_9MICO</name>
<keyword evidence="5" id="KW-1185">Reference proteome</keyword>
<evidence type="ECO:0000256" key="2">
    <source>
        <dbReference type="PROSITE-ProRule" id="PRU00335"/>
    </source>
</evidence>
<dbReference type="PANTHER" id="PTHR30055">
    <property type="entry name" value="HTH-TYPE TRANSCRIPTIONAL REGULATOR RUTR"/>
    <property type="match status" value="1"/>
</dbReference>
<dbReference type="Gene3D" id="1.10.357.10">
    <property type="entry name" value="Tetracycline Repressor, domain 2"/>
    <property type="match status" value="1"/>
</dbReference>
<dbReference type="SUPFAM" id="SSF46689">
    <property type="entry name" value="Homeodomain-like"/>
    <property type="match status" value="1"/>
</dbReference>
<keyword evidence="1 2" id="KW-0238">DNA-binding</keyword>
<feature type="DNA-binding region" description="H-T-H motif" evidence="2">
    <location>
        <begin position="32"/>
        <end position="51"/>
    </location>
</feature>
<accession>A0A7G9S769</accession>
<reference evidence="4 5" key="1">
    <citation type="submission" date="2020-08" db="EMBL/GenBank/DDBJ databases">
        <title>Genome sequence of Leucobacter denitrificans KACC 14055T.</title>
        <authorList>
            <person name="Hyun D.-W."/>
            <person name="Bae J.-W."/>
        </authorList>
    </citation>
    <scope>NUCLEOTIDE SEQUENCE [LARGE SCALE GENOMIC DNA]</scope>
    <source>
        <strain evidence="4 5">KACC 14055</strain>
    </source>
</reference>
<dbReference type="RefSeq" id="WP_187556152.1">
    <property type="nucleotide sequence ID" value="NZ_CP060716.1"/>
</dbReference>
<dbReference type="PANTHER" id="PTHR30055:SF231">
    <property type="entry name" value="TRANSCRIPTIONAL REGULATORY PROTEIN (PROBABLY DEOR-FAMILY)-RELATED"/>
    <property type="match status" value="1"/>
</dbReference>
<gene>
    <name evidence="4" type="ORF">H9L06_05215</name>
</gene>
<protein>
    <submittedName>
        <fullName evidence="4">TetR/AcrR family transcriptional regulator</fullName>
    </submittedName>
</protein>
<dbReference type="InterPro" id="IPR036271">
    <property type="entry name" value="Tet_transcr_reg_TetR-rel_C_sf"/>
</dbReference>
<dbReference type="GO" id="GO:0003700">
    <property type="term" value="F:DNA-binding transcription factor activity"/>
    <property type="evidence" value="ECO:0007669"/>
    <property type="project" value="TreeGrafter"/>
</dbReference>
<dbReference type="InterPro" id="IPR009057">
    <property type="entry name" value="Homeodomain-like_sf"/>
</dbReference>
<dbReference type="PROSITE" id="PS50977">
    <property type="entry name" value="HTH_TETR_2"/>
    <property type="match status" value="1"/>
</dbReference>
<dbReference type="Proteomes" id="UP000515934">
    <property type="component" value="Chromosome"/>
</dbReference>
<dbReference type="SUPFAM" id="SSF48498">
    <property type="entry name" value="Tetracyclin repressor-like, C-terminal domain"/>
    <property type="match status" value="1"/>
</dbReference>
<dbReference type="InterPro" id="IPR050109">
    <property type="entry name" value="HTH-type_TetR-like_transc_reg"/>
</dbReference>
<dbReference type="Pfam" id="PF00440">
    <property type="entry name" value="TetR_N"/>
    <property type="match status" value="1"/>
</dbReference>
<feature type="domain" description="HTH tetR-type" evidence="3">
    <location>
        <begin position="9"/>
        <end position="69"/>
    </location>
</feature>
<dbReference type="KEGG" id="ldn:H9L06_05215"/>